<accession>A0A327X066</accession>
<evidence type="ECO:0000256" key="10">
    <source>
        <dbReference type="PIRSR" id="PIRSR004692-3"/>
    </source>
</evidence>
<comment type="similarity">
    <text evidence="2 8">Belongs to the SIS family. GutQ/KpsF subfamily.</text>
</comment>
<evidence type="ECO:0000256" key="7">
    <source>
        <dbReference type="ARBA" id="ARBA00060658"/>
    </source>
</evidence>
<dbReference type="NCBIfam" id="TIGR00393">
    <property type="entry name" value="kpsF"/>
    <property type="match status" value="1"/>
</dbReference>
<dbReference type="PANTHER" id="PTHR42745">
    <property type="match status" value="1"/>
</dbReference>
<evidence type="ECO:0000256" key="5">
    <source>
        <dbReference type="ARBA" id="ARBA00023122"/>
    </source>
</evidence>
<reference evidence="14 16" key="2">
    <citation type="submission" date="2018-06" db="EMBL/GenBank/DDBJ databases">
        <title>Genomic Encyclopedia of Type Strains, Phase III (KMG-III): the genomes of soil and plant-associated and newly described type strains.</title>
        <authorList>
            <person name="Whitman W."/>
        </authorList>
    </citation>
    <scope>NUCLEOTIDE SEQUENCE [LARGE SCALE GENOMIC DNA]</scope>
    <source>
        <strain evidence="14 16">CGMCC 1.15366</strain>
    </source>
</reference>
<dbReference type="PANTHER" id="PTHR42745:SF1">
    <property type="entry name" value="ARABINOSE 5-PHOSPHATE ISOMERASE KDSD"/>
    <property type="match status" value="1"/>
</dbReference>
<dbReference type="InterPro" id="IPR001347">
    <property type="entry name" value="SIS_dom"/>
</dbReference>
<reference evidence="15 17" key="1">
    <citation type="journal article" date="2018" name="Front. Microbiol.">
        <title>Genome-Based Analysis Reveals the Taxonomy and Diversity of the Family Idiomarinaceae.</title>
        <authorList>
            <person name="Liu Y."/>
            <person name="Lai Q."/>
            <person name="Shao Z."/>
        </authorList>
    </citation>
    <scope>NUCLEOTIDE SEQUENCE [LARGE SCALE GENOMIC DNA]</scope>
    <source>
        <strain evidence="15 17">CF12-14</strain>
    </source>
</reference>
<evidence type="ECO:0000313" key="14">
    <source>
        <dbReference type="EMBL" id="RAJ99257.1"/>
    </source>
</evidence>
<dbReference type="Proteomes" id="UP000249203">
    <property type="component" value="Unassembled WGS sequence"/>
</dbReference>
<evidence type="ECO:0000313" key="16">
    <source>
        <dbReference type="Proteomes" id="UP000249203"/>
    </source>
</evidence>
<dbReference type="Gene3D" id="3.10.580.10">
    <property type="entry name" value="CBS-domain"/>
    <property type="match status" value="1"/>
</dbReference>
<dbReference type="PROSITE" id="PS51464">
    <property type="entry name" value="SIS"/>
    <property type="match status" value="1"/>
</dbReference>
<dbReference type="SUPFAM" id="SSF53697">
    <property type="entry name" value="SIS domain"/>
    <property type="match status" value="1"/>
</dbReference>
<dbReference type="SMART" id="SM00116">
    <property type="entry name" value="CBS"/>
    <property type="match status" value="2"/>
</dbReference>
<dbReference type="GO" id="GO:0019146">
    <property type="term" value="F:arabinose-5-phosphate isomerase activity"/>
    <property type="evidence" value="ECO:0007669"/>
    <property type="project" value="UniProtKB-EC"/>
</dbReference>
<dbReference type="Proteomes" id="UP000287865">
    <property type="component" value="Unassembled WGS sequence"/>
</dbReference>
<feature type="site" description="Catalytically relevant" evidence="10">
    <location>
        <position position="55"/>
    </location>
</feature>
<keyword evidence="4" id="KW-0677">Repeat</keyword>
<evidence type="ECO:0000256" key="9">
    <source>
        <dbReference type="PIRSR" id="PIRSR004692-2"/>
    </source>
</evidence>
<dbReference type="EMBL" id="QLMD01000003">
    <property type="protein sequence ID" value="RAJ99257.1"/>
    <property type="molecule type" value="Genomic_DNA"/>
</dbReference>
<dbReference type="InterPro" id="IPR035474">
    <property type="entry name" value="SIS_Kpsf"/>
</dbReference>
<evidence type="ECO:0000256" key="3">
    <source>
        <dbReference type="ARBA" id="ARBA00011881"/>
    </source>
</evidence>
<dbReference type="GO" id="GO:0005975">
    <property type="term" value="P:carbohydrate metabolic process"/>
    <property type="evidence" value="ECO:0007669"/>
    <property type="project" value="InterPro"/>
</dbReference>
<dbReference type="RefSeq" id="WP_111568859.1">
    <property type="nucleotide sequence ID" value="NZ_PIPK01000002.1"/>
</dbReference>
<keyword evidence="9" id="KW-0862">Zinc</keyword>
<dbReference type="GO" id="GO:0097367">
    <property type="term" value="F:carbohydrate derivative binding"/>
    <property type="evidence" value="ECO:0007669"/>
    <property type="project" value="InterPro"/>
</dbReference>
<dbReference type="FunFam" id="3.40.50.10490:FF:000011">
    <property type="entry name" value="Arabinose 5-phosphate isomerase"/>
    <property type="match status" value="1"/>
</dbReference>
<dbReference type="Pfam" id="PF00571">
    <property type="entry name" value="CBS"/>
    <property type="match status" value="2"/>
</dbReference>
<dbReference type="Pfam" id="PF01380">
    <property type="entry name" value="SIS"/>
    <property type="match status" value="1"/>
</dbReference>
<proteinExistence type="inferred from homology"/>
<dbReference type="OrthoDB" id="9762536at2"/>
<evidence type="ECO:0000256" key="11">
    <source>
        <dbReference type="PROSITE-ProRule" id="PRU00703"/>
    </source>
</evidence>
<dbReference type="InterPro" id="IPR050986">
    <property type="entry name" value="GutQ/KpsF_isomerases"/>
</dbReference>
<evidence type="ECO:0000259" key="12">
    <source>
        <dbReference type="PROSITE" id="PS51371"/>
    </source>
</evidence>
<evidence type="ECO:0000313" key="15">
    <source>
        <dbReference type="EMBL" id="RUO27600.1"/>
    </source>
</evidence>
<dbReference type="InterPro" id="IPR000644">
    <property type="entry name" value="CBS_dom"/>
</dbReference>
<dbReference type="InterPro" id="IPR004800">
    <property type="entry name" value="KdsD/KpsF-type"/>
</dbReference>
<keyword evidence="9" id="KW-0479">Metal-binding</keyword>
<feature type="site" description="Catalytically relevant" evidence="10">
    <location>
        <position position="189"/>
    </location>
</feature>
<evidence type="ECO:0000259" key="13">
    <source>
        <dbReference type="PROSITE" id="PS51464"/>
    </source>
</evidence>
<gene>
    <name evidence="14" type="ORF">B0I24_103257</name>
    <name evidence="15" type="ORF">CWE07_02960</name>
</gene>
<name>A0A327X066_9GAMM</name>
<keyword evidence="6 8" id="KW-0413">Isomerase</keyword>
<dbReference type="EMBL" id="PIPK01000002">
    <property type="protein sequence ID" value="RUO27600.1"/>
    <property type="molecule type" value="Genomic_DNA"/>
</dbReference>
<dbReference type="GO" id="GO:0046872">
    <property type="term" value="F:metal ion binding"/>
    <property type="evidence" value="ECO:0007669"/>
    <property type="project" value="UniProtKB-KW"/>
</dbReference>
<feature type="domain" description="CBS" evidence="12">
    <location>
        <begin position="273"/>
        <end position="325"/>
    </location>
</feature>
<feature type="site" description="Catalytically relevant" evidence="10">
    <location>
        <position position="107"/>
    </location>
</feature>
<evidence type="ECO:0000256" key="2">
    <source>
        <dbReference type="ARBA" id="ARBA00008165"/>
    </source>
</evidence>
<dbReference type="GO" id="GO:1901135">
    <property type="term" value="P:carbohydrate derivative metabolic process"/>
    <property type="evidence" value="ECO:0007669"/>
    <property type="project" value="InterPro"/>
</dbReference>
<feature type="binding site" evidence="9">
    <location>
        <position position="78"/>
    </location>
    <ligand>
        <name>Zn(2+)</name>
        <dbReference type="ChEBI" id="CHEBI:29105"/>
    </ligand>
</feature>
<comment type="caution">
    <text evidence="14">The sequence shown here is derived from an EMBL/GenBank/DDBJ whole genome shotgun (WGS) entry which is preliminary data.</text>
</comment>
<feature type="domain" description="SIS" evidence="13">
    <location>
        <begin position="37"/>
        <end position="180"/>
    </location>
</feature>
<evidence type="ECO:0000256" key="8">
    <source>
        <dbReference type="PIRNR" id="PIRNR004692"/>
    </source>
</evidence>
<dbReference type="InterPro" id="IPR046342">
    <property type="entry name" value="CBS_dom_sf"/>
</dbReference>
<evidence type="ECO:0000256" key="4">
    <source>
        <dbReference type="ARBA" id="ARBA00022737"/>
    </source>
</evidence>
<dbReference type="PIRSF" id="PIRSF004692">
    <property type="entry name" value="KdsD_KpsF"/>
    <property type="match status" value="1"/>
</dbReference>
<comment type="catalytic activity">
    <reaction evidence="8">
        <text>D-arabinose 5-phosphate = D-ribulose 5-phosphate</text>
        <dbReference type="Rhea" id="RHEA:23104"/>
        <dbReference type="ChEBI" id="CHEBI:57693"/>
        <dbReference type="ChEBI" id="CHEBI:58121"/>
        <dbReference type="EC" id="5.3.1.13"/>
    </reaction>
</comment>
<dbReference type="AlphaFoldDB" id="A0A327X066"/>
<comment type="pathway">
    <text evidence="7">Carbohydrate biosynthesis; 3-deoxy-D-manno-octulosonate biosynthesis; 3-deoxy-D-manno-octulosonate from D-ribulose 5-phosphate: step 1/3.</text>
</comment>
<keyword evidence="17" id="KW-1185">Reference proteome</keyword>
<organism evidence="14 16">
    <name type="scientific">Aliidiomarina maris</name>
    <dbReference type="NCBI Taxonomy" id="531312"/>
    <lineage>
        <taxon>Bacteria</taxon>
        <taxon>Pseudomonadati</taxon>
        <taxon>Pseudomonadota</taxon>
        <taxon>Gammaproteobacteria</taxon>
        <taxon>Alteromonadales</taxon>
        <taxon>Idiomarinaceae</taxon>
        <taxon>Aliidiomarina</taxon>
    </lineage>
</organism>
<dbReference type="Gene3D" id="3.40.50.10490">
    <property type="entry name" value="Glucose-6-phosphate isomerase like protein, domain 1"/>
    <property type="match status" value="1"/>
</dbReference>
<evidence type="ECO:0000256" key="1">
    <source>
        <dbReference type="ARBA" id="ARBA00004756"/>
    </source>
</evidence>
<feature type="domain" description="CBS" evidence="12">
    <location>
        <begin position="206"/>
        <end position="264"/>
    </location>
</feature>
<dbReference type="CDD" id="cd05014">
    <property type="entry name" value="SIS_Kpsf"/>
    <property type="match status" value="1"/>
</dbReference>
<protein>
    <recommendedName>
        <fullName evidence="8">Arabinose 5-phosphate isomerase</fullName>
        <shortName evidence="8">API</shortName>
        <ecNumber evidence="8">5.3.1.13</ecNumber>
    </recommendedName>
</protein>
<dbReference type="EC" id="5.3.1.13" evidence="8"/>
<evidence type="ECO:0000256" key="6">
    <source>
        <dbReference type="ARBA" id="ARBA00023235"/>
    </source>
</evidence>
<feature type="site" description="Catalytically relevant" evidence="10">
    <location>
        <position position="148"/>
    </location>
</feature>
<comment type="subunit">
    <text evidence="3">Homotetramer.</text>
</comment>
<keyword evidence="5 11" id="KW-0129">CBS domain</keyword>
<comment type="pathway">
    <text evidence="1">Bacterial outer membrane biogenesis; lipopolysaccharide biosynthesis.</text>
</comment>
<dbReference type="PROSITE" id="PS51371">
    <property type="entry name" value="CBS"/>
    <property type="match status" value="2"/>
</dbReference>
<dbReference type="CDD" id="cd04604">
    <property type="entry name" value="CBS_pair_SIS_assoc"/>
    <property type="match status" value="1"/>
</dbReference>
<dbReference type="InterPro" id="IPR046348">
    <property type="entry name" value="SIS_dom_sf"/>
</dbReference>
<evidence type="ECO:0000313" key="17">
    <source>
        <dbReference type="Proteomes" id="UP000287865"/>
    </source>
</evidence>
<sequence length="325" mass="34465">MTQHVNEFIQQGLRVLDIERAGIDDITPSINQDFAQACELMLNCRGRVVVTGMGKSGHIGNKIAATLASTGTPAFFMHPGEASHGDLGMITATDVVLAMSNSGETSEVISIVPVIKRLGVTLISMTGNPQSTLARAADVHINVAVQTEACPLGLAPTASTTAALVMGDALAVALLHARGFTADDFALSHPGGSLGRRLLLRVSDIMHEGERLPKVRHDAIIKDALLEISRKGLGMTAVVDDNDVLLGIFTDGDLRRILDQQVDVHTTSIASVMTARCITAKPEMLAAEALKLMEDKKINGLVVVNKQQCPVGAFNMHDLLRAGVI</sequence>
<dbReference type="FunFam" id="3.10.580.10:FF:000007">
    <property type="entry name" value="Arabinose 5-phosphate isomerase"/>
    <property type="match status" value="1"/>
</dbReference>